<evidence type="ECO:0000313" key="1">
    <source>
        <dbReference type="EMBL" id="NKE72871.1"/>
    </source>
</evidence>
<name>A0A7X6DT20_9BACT</name>
<reference evidence="1 2" key="1">
    <citation type="journal article" date="2020" name="Nature">
        <title>Bacterial chemolithoautotrophy via manganese oxidation.</title>
        <authorList>
            <person name="Yu H."/>
            <person name="Leadbetter J.R."/>
        </authorList>
    </citation>
    <scope>NUCLEOTIDE SEQUENCE [LARGE SCALE GENOMIC DNA]</scope>
    <source>
        <strain evidence="1 2">Mn-1</strain>
    </source>
</reference>
<keyword evidence="2" id="KW-1185">Reference proteome</keyword>
<dbReference type="Proteomes" id="UP000534783">
    <property type="component" value="Unassembled WGS sequence"/>
</dbReference>
<dbReference type="AlphaFoldDB" id="A0A7X6DT20"/>
<comment type="caution">
    <text evidence="1">The sequence shown here is derived from an EMBL/GenBank/DDBJ whole genome shotgun (WGS) entry which is preliminary data.</text>
</comment>
<dbReference type="EMBL" id="VTOW01000004">
    <property type="protein sequence ID" value="NKE72871.1"/>
    <property type="molecule type" value="Genomic_DNA"/>
</dbReference>
<sequence length="92" mass="10759">MIPAFSPDPADEDREVVVEGEVIWVVETKGLLTRVRTEEGIVEVRIFHPTDLHRRYLERGAEIRLIGQPRRRYGRPCFIHPRIVLQPSQGRF</sequence>
<dbReference type="RefSeq" id="WP_168062807.1">
    <property type="nucleotide sequence ID" value="NZ_VTOW01000004.1"/>
</dbReference>
<organism evidence="1 2">
    <name type="scientific">Candidatus Manganitrophus noduliformans</name>
    <dbReference type="NCBI Taxonomy" id="2606439"/>
    <lineage>
        <taxon>Bacteria</taxon>
        <taxon>Pseudomonadati</taxon>
        <taxon>Nitrospirota</taxon>
        <taxon>Nitrospiria</taxon>
        <taxon>Candidatus Troglogloeales</taxon>
        <taxon>Candidatus Manganitrophaceae</taxon>
        <taxon>Candidatus Manganitrophus</taxon>
    </lineage>
</organism>
<gene>
    <name evidence="1" type="ORF">MNODULE_19140</name>
</gene>
<proteinExistence type="predicted"/>
<accession>A0A7X6DT20</accession>
<evidence type="ECO:0000313" key="2">
    <source>
        <dbReference type="Proteomes" id="UP000534783"/>
    </source>
</evidence>
<protein>
    <submittedName>
        <fullName evidence="1">OB-fold nucleic acid binding domain-containing protein</fullName>
    </submittedName>
</protein>